<evidence type="ECO:0000256" key="12">
    <source>
        <dbReference type="SAM" id="MobiDB-lite"/>
    </source>
</evidence>
<dbReference type="Proteomes" id="UP000299084">
    <property type="component" value="Unassembled WGS sequence"/>
</dbReference>
<evidence type="ECO:0000256" key="6">
    <source>
        <dbReference type="ARBA" id="ARBA00022553"/>
    </source>
</evidence>
<comment type="caution">
    <text evidence="13">The sequence shown here is derived from an EMBL/GenBank/DDBJ whole genome shotgun (WGS) entry which is preliminary data.</text>
</comment>
<feature type="region of interest" description="Disordered" evidence="12">
    <location>
        <begin position="56"/>
        <end position="95"/>
    </location>
</feature>
<dbReference type="GO" id="GO:0002181">
    <property type="term" value="P:cytoplasmic translation"/>
    <property type="evidence" value="ECO:0007669"/>
    <property type="project" value="TreeGrafter"/>
</dbReference>
<evidence type="ECO:0000313" key="14">
    <source>
        <dbReference type="Proteomes" id="UP000299084"/>
    </source>
</evidence>
<evidence type="ECO:0000256" key="10">
    <source>
        <dbReference type="ARBA" id="ARBA00034092"/>
    </source>
</evidence>
<dbReference type="GO" id="GO:0003735">
    <property type="term" value="F:structural constituent of ribosome"/>
    <property type="evidence" value="ECO:0007669"/>
    <property type="project" value="UniProtKB-UniRule"/>
</dbReference>
<name>A0A5N4EHR0_CAMDR</name>
<reference evidence="13 14" key="1">
    <citation type="journal article" date="2019" name="Mol. Ecol. Resour.">
        <title>Improving Illumina assemblies with Hi-C and long reads: an example with the North African dromedary.</title>
        <authorList>
            <person name="Elbers J.P."/>
            <person name="Rogers M.F."/>
            <person name="Perelman P.L."/>
            <person name="Proskuryakova A.A."/>
            <person name="Serdyukova N.A."/>
            <person name="Johnson W.E."/>
            <person name="Horin P."/>
            <person name="Corander J."/>
            <person name="Murphy D."/>
            <person name="Burger P.A."/>
        </authorList>
    </citation>
    <scope>NUCLEOTIDE SEQUENCE [LARGE SCALE GENOMIC DNA]</scope>
    <source>
        <strain evidence="13">Drom800</strain>
        <tissue evidence="13">Blood</tissue>
    </source>
</reference>
<dbReference type="Gene3D" id="6.10.140.1730">
    <property type="match status" value="1"/>
</dbReference>
<proteinExistence type="inferred from homology"/>
<accession>A0A5N4EHR0</accession>
<dbReference type="Pfam" id="PF01779">
    <property type="entry name" value="Ribosomal_L29e"/>
    <property type="match status" value="1"/>
</dbReference>
<comment type="similarity">
    <text evidence="2 11">Belongs to the eukaryotic ribosomal protein eL29 family.</text>
</comment>
<feature type="compositionally biased region" description="Polar residues" evidence="12">
    <location>
        <begin position="67"/>
        <end position="84"/>
    </location>
</feature>
<keyword evidence="4" id="KW-0488">Methylation</keyword>
<comment type="subunit">
    <text evidence="3">Component of the large ribosomal subunit.</text>
</comment>
<dbReference type="AlphaFoldDB" id="A0A5N4EHR0"/>
<evidence type="ECO:0000256" key="5">
    <source>
        <dbReference type="ARBA" id="ARBA00022490"/>
    </source>
</evidence>
<evidence type="ECO:0000256" key="4">
    <source>
        <dbReference type="ARBA" id="ARBA00022481"/>
    </source>
</evidence>
<keyword evidence="7 11" id="KW-0689">Ribosomal protein</keyword>
<sequence length="151" mass="17447">MILDVPWYGFFQMVHHFLKFLEGLNLLFIASIDTPWWQEFVNFVILSCDSGSPSSGADMAKLKNHTTHNQSQKWHRNGIQNPRSQQHKSLEGVDPEFPRNARFAKKHNKEGLKRMQANNTKATGAHAEAVKALVKPKEAFKNLDFEFYIYD</sequence>
<keyword evidence="6" id="KW-0597">Phosphoprotein</keyword>
<keyword evidence="9 11" id="KW-0687">Ribonucleoprotein</keyword>
<keyword evidence="8" id="KW-0007">Acetylation</keyword>
<evidence type="ECO:0000256" key="3">
    <source>
        <dbReference type="ARBA" id="ARBA00011133"/>
    </source>
</evidence>
<dbReference type="GO" id="GO:0022625">
    <property type="term" value="C:cytosolic large ribosomal subunit"/>
    <property type="evidence" value="ECO:0007669"/>
    <property type="project" value="TreeGrafter"/>
</dbReference>
<protein>
    <recommendedName>
        <fullName evidence="11">60S ribosomal protein L29</fullName>
    </recommendedName>
</protein>
<keyword evidence="14" id="KW-1185">Reference proteome</keyword>
<evidence type="ECO:0000256" key="9">
    <source>
        <dbReference type="ARBA" id="ARBA00023274"/>
    </source>
</evidence>
<dbReference type="InterPro" id="IPR002673">
    <property type="entry name" value="Ribosomal_eL29"/>
</dbReference>
<evidence type="ECO:0000313" key="13">
    <source>
        <dbReference type="EMBL" id="KAB1282679.1"/>
    </source>
</evidence>
<dbReference type="EMBL" id="JWIN03000002">
    <property type="protein sequence ID" value="KAB1282679.1"/>
    <property type="molecule type" value="Genomic_DNA"/>
</dbReference>
<evidence type="ECO:0000256" key="11">
    <source>
        <dbReference type="RuleBase" id="RU364026"/>
    </source>
</evidence>
<comment type="function">
    <text evidence="10">Component of the large ribosomal subunit. The ribosome is a large ribonucleoprotein complex responsible for the synthesis of proteins in the cell.</text>
</comment>
<dbReference type="PANTHER" id="PTHR12884:SF18">
    <property type="entry name" value="60S RIBOSOMAL PROTEIN L29"/>
    <property type="match status" value="1"/>
</dbReference>
<organism evidence="13 14">
    <name type="scientific">Camelus dromedarius</name>
    <name type="common">Dromedary</name>
    <name type="synonym">Arabian camel</name>
    <dbReference type="NCBI Taxonomy" id="9838"/>
    <lineage>
        <taxon>Eukaryota</taxon>
        <taxon>Metazoa</taxon>
        <taxon>Chordata</taxon>
        <taxon>Craniata</taxon>
        <taxon>Vertebrata</taxon>
        <taxon>Euteleostomi</taxon>
        <taxon>Mammalia</taxon>
        <taxon>Eutheria</taxon>
        <taxon>Laurasiatheria</taxon>
        <taxon>Artiodactyla</taxon>
        <taxon>Tylopoda</taxon>
        <taxon>Camelidae</taxon>
        <taxon>Camelus</taxon>
    </lineage>
</organism>
<dbReference type="PANTHER" id="PTHR12884">
    <property type="entry name" value="60S RIBOSOMAL PROTEIN L29"/>
    <property type="match status" value="1"/>
</dbReference>
<keyword evidence="5" id="KW-0963">Cytoplasm</keyword>
<evidence type="ECO:0000256" key="8">
    <source>
        <dbReference type="ARBA" id="ARBA00022990"/>
    </source>
</evidence>
<evidence type="ECO:0000256" key="1">
    <source>
        <dbReference type="ARBA" id="ARBA00004496"/>
    </source>
</evidence>
<comment type="subcellular location">
    <subcellularLocation>
        <location evidence="1">Cytoplasm</location>
    </subcellularLocation>
</comment>
<gene>
    <name evidence="13" type="ORF">Cadr_000001302</name>
</gene>
<evidence type="ECO:0000256" key="2">
    <source>
        <dbReference type="ARBA" id="ARBA00010247"/>
    </source>
</evidence>
<evidence type="ECO:0000256" key="7">
    <source>
        <dbReference type="ARBA" id="ARBA00022980"/>
    </source>
</evidence>